<dbReference type="Proteomes" id="UP000756132">
    <property type="component" value="Chromosome 3"/>
</dbReference>
<keyword evidence="2" id="KW-1185">Reference proteome</keyword>
<dbReference type="KEGG" id="ffu:CLAFUR5_08080"/>
<protein>
    <submittedName>
        <fullName evidence="1">Uncharacterized protein</fullName>
    </submittedName>
</protein>
<dbReference type="EMBL" id="CP090165">
    <property type="protein sequence ID" value="UJO14890.1"/>
    <property type="molecule type" value="Genomic_DNA"/>
</dbReference>
<dbReference type="RefSeq" id="XP_047759256.1">
    <property type="nucleotide sequence ID" value="XM_047907228.1"/>
</dbReference>
<reference evidence="1" key="1">
    <citation type="submission" date="2021-12" db="EMBL/GenBank/DDBJ databases">
        <authorList>
            <person name="Zaccaron A."/>
            <person name="Stergiopoulos I."/>
        </authorList>
    </citation>
    <scope>NUCLEOTIDE SEQUENCE</scope>
    <source>
        <strain evidence="1">Race5_Kim</strain>
    </source>
</reference>
<sequence length="74" mass="8250">MAAQRALSSRKNFGRVVDLVEPDEILKIWFQVEAHLNNLIILESELGLQFVLVSVIIVVNQSGDVVCLAVNVFK</sequence>
<evidence type="ECO:0000313" key="1">
    <source>
        <dbReference type="EMBL" id="UJO14890.1"/>
    </source>
</evidence>
<gene>
    <name evidence="1" type="ORF">CLAFUR5_08080</name>
</gene>
<name>A0A9Q8LCK3_PASFU</name>
<proteinExistence type="predicted"/>
<reference evidence="1" key="2">
    <citation type="journal article" date="2022" name="Microb. Genom.">
        <title>A chromosome-scale genome assembly of the tomato pathogen Cladosporium fulvum reveals a compartmentalized genome architecture and the presence of a dispensable chromosome.</title>
        <authorList>
            <person name="Zaccaron A.Z."/>
            <person name="Chen L.H."/>
            <person name="Samaras A."/>
            <person name="Stergiopoulos I."/>
        </authorList>
    </citation>
    <scope>NUCLEOTIDE SEQUENCE</scope>
    <source>
        <strain evidence="1">Race5_Kim</strain>
    </source>
</reference>
<dbReference type="AlphaFoldDB" id="A0A9Q8LCK3"/>
<evidence type="ECO:0000313" key="2">
    <source>
        <dbReference type="Proteomes" id="UP000756132"/>
    </source>
</evidence>
<organism evidence="1 2">
    <name type="scientific">Passalora fulva</name>
    <name type="common">Tomato leaf mold</name>
    <name type="synonym">Cladosporium fulvum</name>
    <dbReference type="NCBI Taxonomy" id="5499"/>
    <lineage>
        <taxon>Eukaryota</taxon>
        <taxon>Fungi</taxon>
        <taxon>Dikarya</taxon>
        <taxon>Ascomycota</taxon>
        <taxon>Pezizomycotina</taxon>
        <taxon>Dothideomycetes</taxon>
        <taxon>Dothideomycetidae</taxon>
        <taxon>Mycosphaerellales</taxon>
        <taxon>Mycosphaerellaceae</taxon>
        <taxon>Fulvia</taxon>
    </lineage>
</organism>
<accession>A0A9Q8LCK3</accession>
<dbReference type="GeneID" id="71987958"/>